<sequence>MTPEFKTSSQMGGDLVDWPPVERDGYVFGRVGTVVSALVSAAYKAMARLLWAFGRHSRSAHLAEASRKMQLALDERLYDPVVGA</sequence>
<reference evidence="1 2" key="1">
    <citation type="submission" date="2018-05" db="EMBL/GenBank/DDBJ databases">
        <title>Reference genomes for bee gut microbiota database.</title>
        <authorList>
            <person name="Ellegaard K.M."/>
        </authorList>
    </citation>
    <scope>NUCLEOTIDE SEQUENCE [LARGE SCALE GENOMIC DNA]</scope>
    <source>
        <strain evidence="1 2">ESL0200</strain>
    </source>
</reference>
<evidence type="ECO:0000313" key="2">
    <source>
        <dbReference type="Proteomes" id="UP000247744"/>
    </source>
</evidence>
<dbReference type="OrthoDB" id="9761045at2"/>
<proteinExistence type="predicted"/>
<dbReference type="EMBL" id="QGLL01000009">
    <property type="protein sequence ID" value="PXY81389.1"/>
    <property type="molecule type" value="Genomic_DNA"/>
</dbReference>
<dbReference type="GO" id="GO:0005975">
    <property type="term" value="P:carbohydrate metabolic process"/>
    <property type="evidence" value="ECO:0007669"/>
    <property type="project" value="InterPro"/>
</dbReference>
<dbReference type="RefSeq" id="WP_110452619.1">
    <property type="nucleotide sequence ID" value="NZ_QGLL01000009.1"/>
</dbReference>
<dbReference type="InterPro" id="IPR012341">
    <property type="entry name" value="6hp_glycosidase-like_sf"/>
</dbReference>
<gene>
    <name evidence="1" type="ORF">DKK75_06470</name>
</gene>
<dbReference type="AlphaFoldDB" id="A0A318LZI7"/>
<name>A0A318LZI7_9BIFI</name>
<protein>
    <submittedName>
        <fullName evidence="1">Uncharacterized protein</fullName>
    </submittedName>
</protein>
<evidence type="ECO:0000313" key="1">
    <source>
        <dbReference type="EMBL" id="PXY81389.1"/>
    </source>
</evidence>
<comment type="caution">
    <text evidence="1">The sequence shown here is derived from an EMBL/GenBank/DDBJ whole genome shotgun (WGS) entry which is preliminary data.</text>
</comment>
<organism evidence="1 2">
    <name type="scientific">Bifidobacterium asteroides</name>
    <dbReference type="NCBI Taxonomy" id="1684"/>
    <lineage>
        <taxon>Bacteria</taxon>
        <taxon>Bacillati</taxon>
        <taxon>Actinomycetota</taxon>
        <taxon>Actinomycetes</taxon>
        <taxon>Bifidobacteriales</taxon>
        <taxon>Bifidobacteriaceae</taxon>
        <taxon>Bifidobacterium</taxon>
    </lineage>
</organism>
<dbReference type="Proteomes" id="UP000247744">
    <property type="component" value="Unassembled WGS sequence"/>
</dbReference>
<dbReference type="Gene3D" id="1.50.10.10">
    <property type="match status" value="1"/>
</dbReference>
<accession>A0A318LZI7</accession>